<dbReference type="EMBL" id="VMRX01000028">
    <property type="protein sequence ID" value="TVT32855.1"/>
    <property type="molecule type" value="Genomic_DNA"/>
</dbReference>
<dbReference type="CDD" id="cd06261">
    <property type="entry name" value="TM_PBP2"/>
    <property type="match status" value="1"/>
</dbReference>
<comment type="function">
    <text evidence="8">Probably part of a binding-protein-dependent transport system. Probably responsible for the translocation of the substrate across the membrane.</text>
</comment>
<dbReference type="GO" id="GO:0042884">
    <property type="term" value="P:microcin transport"/>
    <property type="evidence" value="ECO:0007669"/>
    <property type="project" value="TreeGrafter"/>
</dbReference>
<dbReference type="Pfam" id="PF00528">
    <property type="entry name" value="BPD_transp_1"/>
    <property type="match status" value="1"/>
</dbReference>
<gene>
    <name evidence="13" type="ORF">FHK81_10795</name>
</gene>
<dbReference type="AlphaFoldDB" id="A0A558B8M1"/>
<evidence type="ECO:0000259" key="12">
    <source>
        <dbReference type="PROSITE" id="PS50928"/>
    </source>
</evidence>
<dbReference type="GO" id="GO:0055085">
    <property type="term" value="P:transmembrane transport"/>
    <property type="evidence" value="ECO:0007669"/>
    <property type="project" value="InterPro"/>
</dbReference>
<dbReference type="InterPro" id="IPR035906">
    <property type="entry name" value="MetI-like_sf"/>
</dbReference>
<dbReference type="PANTHER" id="PTHR30465:SF66">
    <property type="entry name" value="INNER MEMBRANE ABC TRANSPORTER PERMEASE PROTEIN YEJB"/>
    <property type="match status" value="1"/>
</dbReference>
<dbReference type="GO" id="GO:0005886">
    <property type="term" value="C:plasma membrane"/>
    <property type="evidence" value="ECO:0007669"/>
    <property type="project" value="UniProtKB-SubCell"/>
</dbReference>
<feature type="transmembrane region" description="Helical" evidence="10">
    <location>
        <begin position="218"/>
        <end position="241"/>
    </location>
</feature>
<dbReference type="Gene3D" id="1.10.3720.10">
    <property type="entry name" value="MetI-like"/>
    <property type="match status" value="1"/>
</dbReference>
<keyword evidence="2 10" id="KW-0813">Transport</keyword>
<dbReference type="InterPro" id="IPR000515">
    <property type="entry name" value="MetI-like"/>
</dbReference>
<feature type="transmembrane region" description="Helical" evidence="10">
    <location>
        <begin position="133"/>
        <end position="150"/>
    </location>
</feature>
<evidence type="ECO:0000256" key="6">
    <source>
        <dbReference type="ARBA" id="ARBA00022989"/>
    </source>
</evidence>
<keyword evidence="4" id="KW-0997">Cell inner membrane</keyword>
<evidence type="ECO:0000256" key="1">
    <source>
        <dbReference type="ARBA" id="ARBA00004429"/>
    </source>
</evidence>
<protein>
    <recommendedName>
        <fullName evidence="9">Inner membrane ABC transporter permease protein YejB</fullName>
    </recommendedName>
</protein>
<name>A0A558B8M1_9GAMM</name>
<keyword evidence="7 10" id="KW-0472">Membrane</keyword>
<reference evidence="13 14" key="1">
    <citation type="submission" date="2019-07" db="EMBL/GenBank/DDBJ databases">
        <title>The pathways for chlorine oxyanion respiration interact through the shared metabolite chlorate.</title>
        <authorList>
            <person name="Barnum T.P."/>
            <person name="Cheng Y."/>
            <person name="Hill K.A."/>
            <person name="Lucas L.N."/>
            <person name="Carlson H.K."/>
            <person name="Coates J.D."/>
        </authorList>
    </citation>
    <scope>NUCLEOTIDE SEQUENCE [LARGE SCALE GENOMIC DNA]</scope>
    <source>
        <strain evidence="13">UCB</strain>
    </source>
</reference>
<evidence type="ECO:0000256" key="7">
    <source>
        <dbReference type="ARBA" id="ARBA00023136"/>
    </source>
</evidence>
<keyword evidence="6 10" id="KW-1133">Transmembrane helix</keyword>
<comment type="caution">
    <text evidence="13">The sequence shown here is derived from an EMBL/GenBank/DDBJ whole genome shotgun (WGS) entry which is preliminary data.</text>
</comment>
<keyword evidence="3" id="KW-1003">Cell membrane</keyword>
<feature type="transmembrane region" description="Helical" evidence="10">
    <location>
        <begin position="276"/>
        <end position="303"/>
    </location>
</feature>
<keyword evidence="5 10" id="KW-0812">Transmembrane</keyword>
<dbReference type="PANTHER" id="PTHR30465">
    <property type="entry name" value="INNER MEMBRANE ABC TRANSPORTER"/>
    <property type="match status" value="1"/>
</dbReference>
<accession>A0A558B8M1</accession>
<organism evidence="13 14">
    <name type="scientific">Marinobacter vinifirmus</name>
    <dbReference type="NCBI Taxonomy" id="355591"/>
    <lineage>
        <taxon>Bacteria</taxon>
        <taxon>Pseudomonadati</taxon>
        <taxon>Pseudomonadota</taxon>
        <taxon>Gammaproteobacteria</taxon>
        <taxon>Pseudomonadales</taxon>
        <taxon>Marinobacteraceae</taxon>
        <taxon>Marinobacter</taxon>
    </lineage>
</organism>
<evidence type="ECO:0000256" key="10">
    <source>
        <dbReference type="RuleBase" id="RU363032"/>
    </source>
</evidence>
<evidence type="ECO:0000313" key="13">
    <source>
        <dbReference type="EMBL" id="TVT32855.1"/>
    </source>
</evidence>
<comment type="subcellular location">
    <subcellularLocation>
        <location evidence="1">Cell inner membrane</location>
        <topology evidence="1">Multi-pass membrane protein</topology>
    </subcellularLocation>
    <subcellularLocation>
        <location evidence="10">Cell membrane</location>
        <topology evidence="10">Multi-pass membrane protein</topology>
    </subcellularLocation>
</comment>
<dbReference type="NCBIfam" id="NF011712">
    <property type="entry name" value="PRK15133.1"/>
    <property type="match status" value="1"/>
</dbReference>
<sequence length="361" mass="39536">MGIYILRRLALIIPTLVGIMLLNFIIVQAAPGGPVEQLIAEMEGHGGSALARAGGGDTGGEVASGSSDSRGSRGLPPELLQEIEAMYGFDKPAHERFLMMLKDYATFDFGESFFRDRTVIELIIDKMPVSVSLGLWSTLIIYLISIPLGIRKAVSDGSRFDVWTSSAIVVGYAIPGFLFAILLIVLFAGGSYFDWFPLRGLTSADFEQMTWYQKIGDYFWHLALPVTANVIGGFATLTLLTKNSFLDEIGKQYVVTARAKGLEEKQVLYGHVFRNAMLIVIASLPGVLVSLFFTGSLLIEVIFSLDGLGLLGFEAALNRDYPVIFGTLYIFTLMGLVLKLISDITYVLVDPRIDFESREGA</sequence>
<comment type="similarity">
    <text evidence="10">Belongs to the binding-protein-dependent transport system permease family.</text>
</comment>
<evidence type="ECO:0000256" key="2">
    <source>
        <dbReference type="ARBA" id="ARBA00022448"/>
    </source>
</evidence>
<evidence type="ECO:0000256" key="9">
    <source>
        <dbReference type="ARBA" id="ARBA00070482"/>
    </source>
</evidence>
<feature type="transmembrane region" description="Helical" evidence="10">
    <location>
        <begin position="323"/>
        <end position="349"/>
    </location>
</feature>
<evidence type="ECO:0000256" key="4">
    <source>
        <dbReference type="ARBA" id="ARBA00022519"/>
    </source>
</evidence>
<feature type="transmembrane region" description="Helical" evidence="10">
    <location>
        <begin position="9"/>
        <end position="30"/>
    </location>
</feature>
<feature type="region of interest" description="Disordered" evidence="11">
    <location>
        <begin position="50"/>
        <end position="74"/>
    </location>
</feature>
<evidence type="ECO:0000313" key="14">
    <source>
        <dbReference type="Proteomes" id="UP000319142"/>
    </source>
</evidence>
<evidence type="ECO:0000256" key="8">
    <source>
        <dbReference type="ARBA" id="ARBA00053210"/>
    </source>
</evidence>
<feature type="compositionally biased region" description="Low complexity" evidence="11">
    <location>
        <begin position="64"/>
        <end position="74"/>
    </location>
</feature>
<dbReference type="PROSITE" id="PS50928">
    <property type="entry name" value="ABC_TM1"/>
    <property type="match status" value="1"/>
</dbReference>
<feature type="transmembrane region" description="Helical" evidence="10">
    <location>
        <begin position="162"/>
        <end position="188"/>
    </location>
</feature>
<dbReference type="Proteomes" id="UP000319142">
    <property type="component" value="Unassembled WGS sequence"/>
</dbReference>
<evidence type="ECO:0000256" key="5">
    <source>
        <dbReference type="ARBA" id="ARBA00022692"/>
    </source>
</evidence>
<dbReference type="SUPFAM" id="SSF161098">
    <property type="entry name" value="MetI-like"/>
    <property type="match status" value="1"/>
</dbReference>
<evidence type="ECO:0000256" key="11">
    <source>
        <dbReference type="SAM" id="MobiDB-lite"/>
    </source>
</evidence>
<dbReference type="FunFam" id="1.10.3720.10:FF:000014">
    <property type="entry name" value="Microcin C ABC transporter permease YejB"/>
    <property type="match status" value="1"/>
</dbReference>
<dbReference type="RefSeq" id="WP_273133776.1">
    <property type="nucleotide sequence ID" value="NZ_VMRX01000028.1"/>
</dbReference>
<feature type="domain" description="ABC transmembrane type-1" evidence="12">
    <location>
        <begin position="127"/>
        <end position="342"/>
    </location>
</feature>
<evidence type="ECO:0000256" key="3">
    <source>
        <dbReference type="ARBA" id="ARBA00022475"/>
    </source>
</evidence>
<proteinExistence type="inferred from homology"/>